<feature type="compositionally biased region" description="Low complexity" evidence="1">
    <location>
        <begin position="196"/>
        <end position="216"/>
    </location>
</feature>
<protein>
    <submittedName>
        <fullName evidence="3">GNAT superfamily N-acetyltransferase</fullName>
    </submittedName>
</protein>
<dbReference type="RefSeq" id="WP_313886010.1">
    <property type="nucleotide sequence ID" value="NZ_JAANOU010000001.1"/>
</dbReference>
<proteinExistence type="predicted"/>
<organism evidence="3 4">
    <name type="scientific">Amycolatopsis viridis</name>
    <dbReference type="NCBI Taxonomy" id="185678"/>
    <lineage>
        <taxon>Bacteria</taxon>
        <taxon>Bacillati</taxon>
        <taxon>Actinomycetota</taxon>
        <taxon>Actinomycetes</taxon>
        <taxon>Pseudonocardiales</taxon>
        <taxon>Pseudonocardiaceae</taxon>
        <taxon>Amycolatopsis</taxon>
    </lineage>
</organism>
<comment type="caution">
    <text evidence="3">The sequence shown here is derived from an EMBL/GenBank/DDBJ whole genome shotgun (WGS) entry which is preliminary data.</text>
</comment>
<reference evidence="3 4" key="1">
    <citation type="submission" date="2020-03" db="EMBL/GenBank/DDBJ databases">
        <title>Sequencing the genomes of 1000 actinobacteria strains.</title>
        <authorList>
            <person name="Klenk H.-P."/>
        </authorList>
    </citation>
    <scope>NUCLEOTIDE SEQUENCE [LARGE SCALE GENOMIC DNA]</scope>
    <source>
        <strain evidence="3 4">DSM 45668</strain>
    </source>
</reference>
<dbReference type="SUPFAM" id="SSF55729">
    <property type="entry name" value="Acyl-CoA N-acyltransferases (Nat)"/>
    <property type="match status" value="1"/>
</dbReference>
<evidence type="ECO:0000313" key="3">
    <source>
        <dbReference type="EMBL" id="NIH78193.1"/>
    </source>
</evidence>
<feature type="region of interest" description="Disordered" evidence="1">
    <location>
        <begin position="196"/>
        <end position="234"/>
    </location>
</feature>
<evidence type="ECO:0000256" key="1">
    <source>
        <dbReference type="SAM" id="MobiDB-lite"/>
    </source>
</evidence>
<dbReference type="InterPro" id="IPR016181">
    <property type="entry name" value="Acyl_CoA_acyltransferase"/>
</dbReference>
<dbReference type="InterPro" id="IPR000182">
    <property type="entry name" value="GNAT_dom"/>
</dbReference>
<keyword evidence="4" id="KW-1185">Reference proteome</keyword>
<dbReference type="Pfam" id="PF00583">
    <property type="entry name" value="Acetyltransf_1"/>
    <property type="match status" value="1"/>
</dbReference>
<evidence type="ECO:0000259" key="2">
    <source>
        <dbReference type="PROSITE" id="PS51186"/>
    </source>
</evidence>
<gene>
    <name evidence="3" type="ORF">FHX46_000723</name>
</gene>
<name>A0ABX0SNS6_9PSEU</name>
<dbReference type="EMBL" id="JAANOU010000001">
    <property type="protein sequence ID" value="NIH78193.1"/>
    <property type="molecule type" value="Genomic_DNA"/>
</dbReference>
<sequence>MRIGKPYNWPKSRWSGDEWAGYLAREGRQCVLIRYLSEVAGLADFQSHGDGEVEITTFGVVPEYVGKGIGAYALTLVVERAWHAAPDIRRIWLHTSDLDHPHALPNYHRRASARTARPTDSADRETTDVPGFPPDARRTRWCCSAFRCEERAAGVPGLRGRWAAPAGDLGCGAITAAIVQHDEHVIWRDFAGRTRSVSSSNATRTSARSGSAPTSTGLPSSRCAAVRTGSTGTG</sequence>
<dbReference type="PROSITE" id="PS51186">
    <property type="entry name" value="GNAT"/>
    <property type="match status" value="1"/>
</dbReference>
<dbReference type="Proteomes" id="UP000754495">
    <property type="component" value="Unassembled WGS sequence"/>
</dbReference>
<accession>A0ABX0SNS6</accession>
<dbReference type="CDD" id="cd04301">
    <property type="entry name" value="NAT_SF"/>
    <property type="match status" value="1"/>
</dbReference>
<evidence type="ECO:0000313" key="4">
    <source>
        <dbReference type="Proteomes" id="UP000754495"/>
    </source>
</evidence>
<feature type="region of interest" description="Disordered" evidence="1">
    <location>
        <begin position="104"/>
        <end position="133"/>
    </location>
</feature>
<feature type="domain" description="N-acetyltransferase" evidence="2">
    <location>
        <begin position="1"/>
        <end position="153"/>
    </location>
</feature>
<dbReference type="Gene3D" id="3.40.630.30">
    <property type="match status" value="1"/>
</dbReference>